<dbReference type="Proteomes" id="UP000075883">
    <property type="component" value="Unassembled WGS sequence"/>
</dbReference>
<keyword evidence="2" id="KW-1185">Reference proteome</keyword>
<dbReference type="VEuPathDB" id="VectorBase:ACUA022769"/>
<evidence type="ECO:0000313" key="2">
    <source>
        <dbReference type="Proteomes" id="UP000075883"/>
    </source>
</evidence>
<reference evidence="1" key="2">
    <citation type="submission" date="2020-05" db="UniProtKB">
        <authorList>
            <consortium name="EnsemblMetazoa"/>
        </authorList>
    </citation>
    <scope>IDENTIFICATION</scope>
    <source>
        <strain evidence="1">A-37</strain>
    </source>
</reference>
<reference evidence="2" key="1">
    <citation type="submission" date="2013-09" db="EMBL/GenBank/DDBJ databases">
        <title>The Genome Sequence of Anopheles culicifacies species A.</title>
        <authorList>
            <consortium name="The Broad Institute Genomics Platform"/>
            <person name="Neafsey D.E."/>
            <person name="Besansky N."/>
            <person name="Howell P."/>
            <person name="Walton C."/>
            <person name="Young S.K."/>
            <person name="Zeng Q."/>
            <person name="Gargeya S."/>
            <person name="Fitzgerald M."/>
            <person name="Haas B."/>
            <person name="Abouelleil A."/>
            <person name="Allen A.W."/>
            <person name="Alvarado L."/>
            <person name="Arachchi H.M."/>
            <person name="Berlin A.M."/>
            <person name="Chapman S.B."/>
            <person name="Gainer-Dewar J."/>
            <person name="Goldberg J."/>
            <person name="Griggs A."/>
            <person name="Gujja S."/>
            <person name="Hansen M."/>
            <person name="Howarth C."/>
            <person name="Imamovic A."/>
            <person name="Ireland A."/>
            <person name="Larimer J."/>
            <person name="McCowan C."/>
            <person name="Murphy C."/>
            <person name="Pearson M."/>
            <person name="Poon T.W."/>
            <person name="Priest M."/>
            <person name="Roberts A."/>
            <person name="Saif S."/>
            <person name="Shea T."/>
            <person name="Sisk P."/>
            <person name="Sykes S."/>
            <person name="Wortman J."/>
            <person name="Nusbaum C."/>
            <person name="Birren B."/>
        </authorList>
    </citation>
    <scope>NUCLEOTIDE SEQUENCE [LARGE SCALE GENOMIC DNA]</scope>
    <source>
        <strain evidence="2">A-37</strain>
    </source>
</reference>
<evidence type="ECO:0000313" key="1">
    <source>
        <dbReference type="EnsemblMetazoa" id="ACUA022769-PA"/>
    </source>
</evidence>
<dbReference type="AlphaFoldDB" id="A0A182MNV4"/>
<protein>
    <submittedName>
        <fullName evidence="1">Uncharacterized protein</fullName>
    </submittedName>
</protein>
<dbReference type="EMBL" id="AXCM01006176">
    <property type="status" value="NOT_ANNOTATED_CDS"/>
    <property type="molecule type" value="Genomic_DNA"/>
</dbReference>
<organism evidence="1 2">
    <name type="scientific">Anopheles culicifacies</name>
    <dbReference type="NCBI Taxonomy" id="139723"/>
    <lineage>
        <taxon>Eukaryota</taxon>
        <taxon>Metazoa</taxon>
        <taxon>Ecdysozoa</taxon>
        <taxon>Arthropoda</taxon>
        <taxon>Hexapoda</taxon>
        <taxon>Insecta</taxon>
        <taxon>Pterygota</taxon>
        <taxon>Neoptera</taxon>
        <taxon>Endopterygota</taxon>
        <taxon>Diptera</taxon>
        <taxon>Nematocera</taxon>
        <taxon>Culicoidea</taxon>
        <taxon>Culicidae</taxon>
        <taxon>Anophelinae</taxon>
        <taxon>Anopheles</taxon>
        <taxon>culicifacies species complex</taxon>
    </lineage>
</organism>
<proteinExistence type="predicted"/>
<sequence>MVLGQVNITNERSDQLTLTSVSDERAVAPQCAKSAPRASGSSIASEFRFQEPVLGQVNITNERSDQLTLISVSDERAVVPQRANFVSKTPVSPAISSRSSR</sequence>
<name>A0A182MNV4_9DIPT</name>
<dbReference type="EMBL" id="AXCM01006177">
    <property type="status" value="NOT_ANNOTATED_CDS"/>
    <property type="molecule type" value="Genomic_DNA"/>
</dbReference>
<dbReference type="EnsemblMetazoa" id="ACUA022769-RA">
    <property type="protein sequence ID" value="ACUA022769-PA"/>
    <property type="gene ID" value="ACUA022769"/>
</dbReference>
<accession>A0A182MNV4</accession>